<dbReference type="Proteomes" id="UP000270924">
    <property type="component" value="Unassembled WGS sequence"/>
</dbReference>
<evidence type="ECO:0000256" key="9">
    <source>
        <dbReference type="ARBA" id="ARBA00047899"/>
    </source>
</evidence>
<dbReference type="GO" id="GO:0106310">
    <property type="term" value="F:protein serine kinase activity"/>
    <property type="evidence" value="ECO:0007669"/>
    <property type="project" value="RHEA"/>
</dbReference>
<keyword evidence="8 11" id="KW-0460">Magnesium</keyword>
<comment type="catalytic activity">
    <reaction evidence="10 11">
        <text>L-seryl-[protein] + ATP = O-phospho-L-seryl-[protein] + ADP + H(+)</text>
        <dbReference type="Rhea" id="RHEA:17989"/>
        <dbReference type="Rhea" id="RHEA-COMP:9863"/>
        <dbReference type="Rhea" id="RHEA-COMP:11604"/>
        <dbReference type="ChEBI" id="CHEBI:15378"/>
        <dbReference type="ChEBI" id="CHEBI:29999"/>
        <dbReference type="ChEBI" id="CHEBI:30616"/>
        <dbReference type="ChEBI" id="CHEBI:83421"/>
        <dbReference type="ChEBI" id="CHEBI:456216"/>
        <dbReference type="EC" id="2.7.11.1"/>
    </reaction>
</comment>
<dbReference type="GO" id="GO:0004674">
    <property type="term" value="F:protein serine/threonine kinase activity"/>
    <property type="evidence" value="ECO:0007669"/>
    <property type="project" value="UniProtKB-UniRule"/>
</dbReference>
<dbReference type="OMA" id="SKCPWGA"/>
<dbReference type="Gene3D" id="3.30.200.20">
    <property type="entry name" value="Phosphorylase Kinase, domain 1"/>
    <property type="match status" value="1"/>
</dbReference>
<dbReference type="AlphaFoldDB" id="A0A3P7GDK4"/>
<dbReference type="InterPro" id="IPR018935">
    <property type="entry name" value="RIO_kinase_CS"/>
</dbReference>
<dbReference type="PANTHER" id="PTHR45723">
    <property type="entry name" value="SERINE/THREONINE-PROTEIN KINASE RIO1"/>
    <property type="match status" value="1"/>
</dbReference>
<sequence length="534" mass="62186">MSSGLKVKESAWCKKETEEMESVISFAEIMSEELAEQLEEEDASNLDPSIAQYGLSPSELAQCKNDLELARKLQEEFDREYEMSLKSAERKEVGTKIEFGFERYRPSYDSDYDLEEELSEDDEDLREVAIDFLYCMLAYNYFSEELQLWFFGDGTRPKDEFPSSGYMRDGSGHLITKHDKEIAERRNSEKMMHLPIDIPTGDVVGEKLSNRVYNKLRNYCKADQRRNARVKDKDEKATNESSMDKVTRLIIYRFITTGLFDVIENVIATGKESIVLRAVAHGDGVRLFEERHCALKVFKMALSEFKNRSEYVQDDYRFKNPRRVLRIWAEKEYTNLNRHVSCIHPMVRAGVKCPKPIRRRKHIMIMTFIGSNGIAARKLKDIEWIDQEIIYDTFLQVKVAMIKMFSDCNLVHGDLSEFNILYHENDVYIIDVSQAMDISHPRALFFLLRDIDNVLEFFEKLGTKNLPSATELFNEITGLNMDPEKNLVVQVEHFEKDNRNAQLRCDKANPADMELRLYDAEVAETHNDLAEPYN</sequence>
<dbReference type="InterPro" id="IPR017406">
    <property type="entry name" value="Ser/Thr_kinase_Rio3"/>
</dbReference>
<evidence type="ECO:0000256" key="8">
    <source>
        <dbReference type="ARBA" id="ARBA00022842"/>
    </source>
</evidence>
<name>A0A3P7GDK4_WUCBA</name>
<evidence type="ECO:0000256" key="6">
    <source>
        <dbReference type="ARBA" id="ARBA00022777"/>
    </source>
</evidence>
<comment type="cofactor">
    <cofactor evidence="11">
        <name>Mg(2+)</name>
        <dbReference type="ChEBI" id="CHEBI:18420"/>
    </cofactor>
</comment>
<dbReference type="FunCoup" id="A0A3P7GDK4">
    <property type="interactions" value="1461"/>
</dbReference>
<keyword evidence="7" id="KW-0067">ATP-binding</keyword>
<comment type="similarity">
    <text evidence="1 11">Belongs to the protein kinase superfamily. RIO-type Ser/Thr kinase family.</text>
</comment>
<evidence type="ECO:0000256" key="3">
    <source>
        <dbReference type="ARBA" id="ARBA00022679"/>
    </source>
</evidence>
<keyword evidence="14" id="KW-1185">Reference proteome</keyword>
<evidence type="ECO:0000313" key="14">
    <source>
        <dbReference type="Proteomes" id="UP000270924"/>
    </source>
</evidence>
<keyword evidence="3 11" id="KW-0808">Transferase</keyword>
<dbReference type="InterPro" id="IPR011009">
    <property type="entry name" value="Kinase-like_dom_sf"/>
</dbReference>
<protein>
    <recommendedName>
        <fullName evidence="11">Serine/threonine-protein kinase RIO3</fullName>
        <ecNumber evidence="11">2.7.11.1</ecNumber>
    </recommendedName>
</protein>
<keyword evidence="4 11" id="KW-0479">Metal-binding</keyword>
<dbReference type="InterPro" id="IPR018934">
    <property type="entry name" value="RIO_dom"/>
</dbReference>
<proteinExistence type="inferred from homology"/>
<keyword evidence="2 11" id="KW-0723">Serine/threonine-protein kinase</keyword>
<accession>A0A3P7GDK4</accession>
<organism evidence="13 14">
    <name type="scientific">Wuchereria bancrofti</name>
    <dbReference type="NCBI Taxonomy" id="6293"/>
    <lineage>
        <taxon>Eukaryota</taxon>
        <taxon>Metazoa</taxon>
        <taxon>Ecdysozoa</taxon>
        <taxon>Nematoda</taxon>
        <taxon>Chromadorea</taxon>
        <taxon>Rhabditida</taxon>
        <taxon>Spirurina</taxon>
        <taxon>Spiruromorpha</taxon>
        <taxon>Filarioidea</taxon>
        <taxon>Onchocercidae</taxon>
        <taxon>Wuchereria</taxon>
    </lineage>
</organism>
<evidence type="ECO:0000256" key="11">
    <source>
        <dbReference type="PIRNR" id="PIRNR038146"/>
    </source>
</evidence>
<dbReference type="EMBL" id="UYWW01012332">
    <property type="protein sequence ID" value="VDM20562.1"/>
    <property type="molecule type" value="Genomic_DNA"/>
</dbReference>
<dbReference type="InterPro" id="IPR000687">
    <property type="entry name" value="RIO_kinase"/>
</dbReference>
<evidence type="ECO:0000256" key="2">
    <source>
        <dbReference type="ARBA" id="ARBA00022527"/>
    </source>
</evidence>
<dbReference type="SUPFAM" id="SSF56112">
    <property type="entry name" value="Protein kinase-like (PK-like)"/>
    <property type="match status" value="1"/>
</dbReference>
<evidence type="ECO:0000259" key="12">
    <source>
        <dbReference type="SMART" id="SM00090"/>
    </source>
</evidence>
<dbReference type="InParanoid" id="A0A3P7GDK4"/>
<comment type="catalytic activity">
    <reaction evidence="9 11">
        <text>L-threonyl-[protein] + ATP = O-phospho-L-threonyl-[protein] + ADP + H(+)</text>
        <dbReference type="Rhea" id="RHEA:46608"/>
        <dbReference type="Rhea" id="RHEA-COMP:11060"/>
        <dbReference type="Rhea" id="RHEA-COMP:11605"/>
        <dbReference type="ChEBI" id="CHEBI:15378"/>
        <dbReference type="ChEBI" id="CHEBI:30013"/>
        <dbReference type="ChEBI" id="CHEBI:30616"/>
        <dbReference type="ChEBI" id="CHEBI:61977"/>
        <dbReference type="ChEBI" id="CHEBI:456216"/>
        <dbReference type="EC" id="2.7.11.1"/>
    </reaction>
</comment>
<evidence type="ECO:0000256" key="1">
    <source>
        <dbReference type="ARBA" id="ARBA00009196"/>
    </source>
</evidence>
<dbReference type="OrthoDB" id="205248at2759"/>
<keyword evidence="5 11" id="KW-0547">Nucleotide-binding</keyword>
<dbReference type="GO" id="GO:0046872">
    <property type="term" value="F:metal ion binding"/>
    <property type="evidence" value="ECO:0007669"/>
    <property type="project" value="UniProtKB-UniRule"/>
</dbReference>
<evidence type="ECO:0000256" key="10">
    <source>
        <dbReference type="ARBA" id="ARBA00048679"/>
    </source>
</evidence>
<dbReference type="PROSITE" id="PS01245">
    <property type="entry name" value="RIO1"/>
    <property type="match status" value="1"/>
</dbReference>
<dbReference type="Gene3D" id="1.10.510.10">
    <property type="entry name" value="Transferase(Phosphotransferase) domain 1"/>
    <property type="match status" value="1"/>
</dbReference>
<dbReference type="PIRSF" id="PIRSF038146">
    <property type="entry name" value="Ser/Thr_PK_RIO3"/>
    <property type="match status" value="1"/>
</dbReference>
<dbReference type="EC" id="2.7.11.1" evidence="11"/>
<dbReference type="SMART" id="SM00090">
    <property type="entry name" value="RIO"/>
    <property type="match status" value="1"/>
</dbReference>
<dbReference type="InterPro" id="IPR051272">
    <property type="entry name" value="RIO-type_Ser/Thr_kinase"/>
</dbReference>
<reference evidence="13 14" key="1">
    <citation type="submission" date="2018-11" db="EMBL/GenBank/DDBJ databases">
        <authorList>
            <consortium name="Pathogen Informatics"/>
        </authorList>
    </citation>
    <scope>NUCLEOTIDE SEQUENCE [LARGE SCALE GENOMIC DNA]</scope>
</reference>
<evidence type="ECO:0000256" key="7">
    <source>
        <dbReference type="ARBA" id="ARBA00022840"/>
    </source>
</evidence>
<evidence type="ECO:0000256" key="5">
    <source>
        <dbReference type="ARBA" id="ARBA00022741"/>
    </source>
</evidence>
<dbReference type="Pfam" id="PF01163">
    <property type="entry name" value="RIO1"/>
    <property type="match status" value="1"/>
</dbReference>
<keyword evidence="6 11" id="KW-0418">Kinase</keyword>
<evidence type="ECO:0000313" key="13">
    <source>
        <dbReference type="EMBL" id="VDM20562.1"/>
    </source>
</evidence>
<gene>
    <name evidence="13" type="ORF">WBA_LOCUS11365</name>
</gene>
<dbReference type="GO" id="GO:0005524">
    <property type="term" value="F:ATP binding"/>
    <property type="evidence" value="ECO:0007669"/>
    <property type="project" value="UniProtKB-UniRule"/>
</dbReference>
<evidence type="ECO:0000256" key="4">
    <source>
        <dbReference type="ARBA" id="ARBA00022723"/>
    </source>
</evidence>
<feature type="domain" description="RIO kinase" evidence="12">
    <location>
        <begin position="232"/>
        <end position="478"/>
    </location>
</feature>